<reference evidence="2 3" key="1">
    <citation type="submission" date="2020-08" db="EMBL/GenBank/DDBJ databases">
        <title>Bridging the membrane lipid divide: bacteria of the FCB group superphylum have the potential to synthesize archaeal ether lipids.</title>
        <authorList>
            <person name="Villanueva L."/>
            <person name="Von Meijenfeldt F.A.B."/>
            <person name="Westbye A.B."/>
            <person name="Yadav S."/>
            <person name="Hopmans E.C."/>
            <person name="Dutilh B.E."/>
            <person name="Sinninghe Damste J.S."/>
        </authorList>
    </citation>
    <scope>NUCLEOTIDE SEQUENCE [LARGE SCALE GENOMIC DNA]</scope>
    <source>
        <strain evidence="2">NIOZ-UU17</strain>
    </source>
</reference>
<evidence type="ECO:0000313" key="2">
    <source>
        <dbReference type="EMBL" id="MBC8433159.1"/>
    </source>
</evidence>
<dbReference type="EMBL" id="JACNIG010000274">
    <property type="protein sequence ID" value="MBC8433159.1"/>
    <property type="molecule type" value="Genomic_DNA"/>
</dbReference>
<evidence type="ECO:0000313" key="3">
    <source>
        <dbReference type="Proteomes" id="UP000605201"/>
    </source>
</evidence>
<feature type="domain" description="Methyltransferase type 11" evidence="1">
    <location>
        <begin position="67"/>
        <end position="150"/>
    </location>
</feature>
<dbReference type="GO" id="GO:0032259">
    <property type="term" value="P:methylation"/>
    <property type="evidence" value="ECO:0007669"/>
    <property type="project" value="UniProtKB-KW"/>
</dbReference>
<dbReference type="InterPro" id="IPR013216">
    <property type="entry name" value="Methyltransf_11"/>
</dbReference>
<comment type="caution">
    <text evidence="2">The sequence shown here is derived from an EMBL/GenBank/DDBJ whole genome shotgun (WGS) entry which is preliminary data.</text>
</comment>
<dbReference type="GO" id="GO:0008757">
    <property type="term" value="F:S-adenosylmethionine-dependent methyltransferase activity"/>
    <property type="evidence" value="ECO:0007669"/>
    <property type="project" value="InterPro"/>
</dbReference>
<keyword evidence="2" id="KW-0808">Transferase</keyword>
<evidence type="ECO:0000259" key="1">
    <source>
        <dbReference type="Pfam" id="PF08241"/>
    </source>
</evidence>
<dbReference type="InterPro" id="IPR029063">
    <property type="entry name" value="SAM-dependent_MTases_sf"/>
</dbReference>
<dbReference type="Pfam" id="PF08241">
    <property type="entry name" value="Methyltransf_11"/>
    <property type="match status" value="1"/>
</dbReference>
<sequence>MNKRQLLTQLQKNYFEKGAWSQEDLLPYAKRRDSTFGQFVANKELIELEPFVHTLAGESAVTICDGRAVEASYLKRNGLVVTATDLYPDYLKKAFEKGDIDNFSEENAENLSYKAEEFDWGVVKAGLHHLPRPVIGIYELLRVSKKGALILEGHDGYFLRVLRKYLFRDRDWEPSGNYVYRFRRRELEKLCLALDIPAYAVKTSFLPWSRKHEDIKKNEFGYRARILFYRFINRIFSSQGNNFTAVIFKIVPKKNQIKSLKKNGFRYVKLPRNPYLKGNIG</sequence>
<accession>A0A8J6TLD5</accession>
<dbReference type="AlphaFoldDB" id="A0A8J6TLD5"/>
<dbReference type="Gene3D" id="3.40.50.150">
    <property type="entry name" value="Vaccinia Virus protein VP39"/>
    <property type="match status" value="1"/>
</dbReference>
<keyword evidence="2" id="KW-0489">Methyltransferase</keyword>
<gene>
    <name evidence="2" type="ORF">H8D96_14720</name>
</gene>
<protein>
    <submittedName>
        <fullName evidence="2">Methyltransferase domain-containing protein</fullName>
    </submittedName>
</protein>
<dbReference type="SUPFAM" id="SSF53335">
    <property type="entry name" value="S-adenosyl-L-methionine-dependent methyltransferases"/>
    <property type="match status" value="1"/>
</dbReference>
<name>A0A8J6TLD5_9BACT</name>
<proteinExistence type="predicted"/>
<organism evidence="2 3">
    <name type="scientific">Candidatus Desulfatibia vada</name>
    <dbReference type="NCBI Taxonomy" id="2841696"/>
    <lineage>
        <taxon>Bacteria</taxon>
        <taxon>Pseudomonadati</taxon>
        <taxon>Thermodesulfobacteriota</taxon>
        <taxon>Desulfobacteria</taxon>
        <taxon>Desulfobacterales</taxon>
        <taxon>Desulfobacterales incertae sedis</taxon>
        <taxon>Candidatus Desulfatibia</taxon>
    </lineage>
</organism>
<dbReference type="Proteomes" id="UP000605201">
    <property type="component" value="Unassembled WGS sequence"/>
</dbReference>